<keyword evidence="5" id="KW-1185">Reference proteome</keyword>
<dbReference type="FunFam" id="3.90.850.10:FF:000002">
    <property type="entry name" value="2-hydroxyhepta-2,4-diene-1,7-dioate isomerase"/>
    <property type="match status" value="1"/>
</dbReference>
<dbReference type="GO" id="GO:0019752">
    <property type="term" value="P:carboxylic acid metabolic process"/>
    <property type="evidence" value="ECO:0007669"/>
    <property type="project" value="UniProtKB-ARBA"/>
</dbReference>
<dbReference type="InterPro" id="IPR011234">
    <property type="entry name" value="Fumarylacetoacetase-like_C"/>
</dbReference>
<evidence type="ECO:0000313" key="4">
    <source>
        <dbReference type="EMBL" id="SET67633.1"/>
    </source>
</evidence>
<dbReference type="Proteomes" id="UP000199568">
    <property type="component" value="Unassembled WGS sequence"/>
</dbReference>
<dbReference type="SUPFAM" id="SSF56529">
    <property type="entry name" value="FAH"/>
    <property type="match status" value="1"/>
</dbReference>
<feature type="domain" description="Fumarylacetoacetase-like C-terminal" evidence="3">
    <location>
        <begin position="86"/>
        <end position="296"/>
    </location>
</feature>
<keyword evidence="2" id="KW-0479">Metal-binding</keyword>
<dbReference type="STRING" id="426128.SAMN05660297_03115"/>
<organism evidence="4 5">
    <name type="scientific">Natronincola peptidivorans</name>
    <dbReference type="NCBI Taxonomy" id="426128"/>
    <lineage>
        <taxon>Bacteria</taxon>
        <taxon>Bacillati</taxon>
        <taxon>Bacillota</taxon>
        <taxon>Clostridia</taxon>
        <taxon>Peptostreptococcales</taxon>
        <taxon>Natronincolaceae</taxon>
        <taxon>Natronincola</taxon>
    </lineage>
</organism>
<comment type="similarity">
    <text evidence="1">Belongs to the FAH family.</text>
</comment>
<proteinExistence type="inferred from homology"/>
<sequence>MYFATYLKEGKERLGVLYDEGSKIIDVASILGEDFSVSMLDFIENCDEVMLEKINGYLQENKDAEGMEKIGDVKLCAPIPQPRRSVICLGLNYKDHVEELKASMGDQAQTPKAPVYFGKMATDIIGPMDEINSHPNATSEIDYEVELAIIIGKTGMNIPIEEAENYIFGYTILNDLSARDLQKKHAQWIKGKSLDTFTAMGPYIIHKSTLPLPLNLKIACKVNDEIRQNSNTSNLIFNIPYIISDLSKGMTLKAGDIIATGTPGGVGMGFNPPKYLKTGDVITCTIEKIGELVNKLK</sequence>
<dbReference type="Gene3D" id="3.90.850.10">
    <property type="entry name" value="Fumarylacetoacetase-like, C-terminal domain"/>
    <property type="match status" value="1"/>
</dbReference>
<dbReference type="InterPro" id="IPR051121">
    <property type="entry name" value="FAH"/>
</dbReference>
<dbReference type="GO" id="GO:0046872">
    <property type="term" value="F:metal ion binding"/>
    <property type="evidence" value="ECO:0007669"/>
    <property type="project" value="UniProtKB-KW"/>
</dbReference>
<dbReference type="RefSeq" id="WP_090446166.1">
    <property type="nucleotide sequence ID" value="NZ_FOHU01000019.1"/>
</dbReference>
<evidence type="ECO:0000259" key="3">
    <source>
        <dbReference type="Pfam" id="PF01557"/>
    </source>
</evidence>
<dbReference type="InterPro" id="IPR036663">
    <property type="entry name" value="Fumarylacetoacetase_C_sf"/>
</dbReference>
<dbReference type="PANTHER" id="PTHR42796">
    <property type="entry name" value="FUMARYLACETOACETATE HYDROLASE DOMAIN-CONTAINING PROTEIN 2A-RELATED"/>
    <property type="match status" value="1"/>
</dbReference>
<accession>A0A1I0GBZ1</accession>
<evidence type="ECO:0000256" key="1">
    <source>
        <dbReference type="ARBA" id="ARBA00010211"/>
    </source>
</evidence>
<gene>
    <name evidence="4" type="ORF">SAMN05660297_03115</name>
</gene>
<protein>
    <submittedName>
        <fullName evidence="4">2-keto-4-pentenoate hydratase/2-oxohepta-3-ene-1,7-dioic acid hydratase (Catechol pathway)</fullName>
    </submittedName>
</protein>
<evidence type="ECO:0000256" key="2">
    <source>
        <dbReference type="ARBA" id="ARBA00022723"/>
    </source>
</evidence>
<dbReference type="Pfam" id="PF01557">
    <property type="entry name" value="FAA_hydrolase"/>
    <property type="match status" value="1"/>
</dbReference>
<name>A0A1I0GBZ1_9FIRM</name>
<dbReference type="AlphaFoldDB" id="A0A1I0GBZ1"/>
<dbReference type="OrthoDB" id="9805307at2"/>
<reference evidence="4 5" key="1">
    <citation type="submission" date="2016-10" db="EMBL/GenBank/DDBJ databases">
        <authorList>
            <person name="de Groot N.N."/>
        </authorList>
    </citation>
    <scope>NUCLEOTIDE SEQUENCE [LARGE SCALE GENOMIC DNA]</scope>
    <source>
        <strain evidence="4 5">DSM 18979</strain>
    </source>
</reference>
<evidence type="ECO:0000313" key="5">
    <source>
        <dbReference type="Proteomes" id="UP000199568"/>
    </source>
</evidence>
<dbReference type="EMBL" id="FOHU01000019">
    <property type="protein sequence ID" value="SET67633.1"/>
    <property type="molecule type" value="Genomic_DNA"/>
</dbReference>
<dbReference type="PANTHER" id="PTHR42796:SF4">
    <property type="entry name" value="FUMARYLACETOACETATE HYDROLASE DOMAIN-CONTAINING PROTEIN 2A"/>
    <property type="match status" value="1"/>
</dbReference>
<dbReference type="GO" id="GO:0016853">
    <property type="term" value="F:isomerase activity"/>
    <property type="evidence" value="ECO:0007669"/>
    <property type="project" value="UniProtKB-ARBA"/>
</dbReference>